<dbReference type="Pfam" id="PF01554">
    <property type="entry name" value="MatE"/>
    <property type="match status" value="2"/>
</dbReference>
<feature type="transmembrane region" description="Helical" evidence="7">
    <location>
        <begin position="252"/>
        <end position="274"/>
    </location>
</feature>
<sequence length="460" mass="49032">MHENPTSLQLSSTEGEFPGENNLPEEMEAYNWTPQAMKLAVPALIGMLADPLLSLVDTAYVGRVGPIELAALGACTSIFHLAFNAFRATTAATTALVGNAATDEEKREIVNTSLSFGVVLGVVVMVTLQLAGAWCLGLMGIARDSPLFKPGIAYLDIRLFAAPAVLAIVVSEGAFRGYGDTKIPLIASMVASLINLVLDPILMFPLGLGVKGAAAATALSQLAAALTYLHFLRKRGMLPKRSATSVVNRKEIIKTIMGANVAMVLKQGSLLLAWAYATARATRIGSAHVAAHQVALSCWLVSALMLDGVAVSAQVLISRCMGQAKKMKSLISYMFKFAVVQGLVTTLILLGAAPFLPRVFTSDKAILGHLHSLMPQVAWQQLLVSMTLVTESLAVGGNQFKLLAAGTTISTIISIWQLRQATDVVTVWSRGIVSLFIGRLITGLIGTFRTLRQQQQMEIC</sequence>
<dbReference type="NCBIfam" id="TIGR00797">
    <property type="entry name" value="matE"/>
    <property type="match status" value="1"/>
</dbReference>
<gene>
    <name evidence="8" type="ORF">CYCCA115_LOCUS2081</name>
</gene>
<keyword evidence="9" id="KW-1185">Reference proteome</keyword>
<evidence type="ECO:0000256" key="1">
    <source>
        <dbReference type="ARBA" id="ARBA00004141"/>
    </source>
</evidence>
<evidence type="ECO:0008006" key="10">
    <source>
        <dbReference type="Google" id="ProtNLM"/>
    </source>
</evidence>
<comment type="subcellular location">
    <subcellularLocation>
        <location evidence="1">Membrane</location>
        <topology evidence="1">Multi-pass membrane protein</topology>
    </subcellularLocation>
</comment>
<evidence type="ECO:0000256" key="6">
    <source>
        <dbReference type="SAM" id="MobiDB-lite"/>
    </source>
</evidence>
<dbReference type="PANTHER" id="PTHR42893">
    <property type="entry name" value="PROTEIN DETOXIFICATION 44, CHLOROPLASTIC-RELATED"/>
    <property type="match status" value="1"/>
</dbReference>
<dbReference type="GO" id="GO:0042910">
    <property type="term" value="F:xenobiotic transmembrane transporter activity"/>
    <property type="evidence" value="ECO:0007669"/>
    <property type="project" value="InterPro"/>
</dbReference>
<keyword evidence="3 7" id="KW-0812">Transmembrane</keyword>
<evidence type="ECO:0000256" key="3">
    <source>
        <dbReference type="ARBA" id="ARBA00022692"/>
    </source>
</evidence>
<evidence type="ECO:0000313" key="8">
    <source>
        <dbReference type="EMBL" id="CAJ1930775.1"/>
    </source>
</evidence>
<accession>A0AAD2FDQ4</accession>
<evidence type="ECO:0000256" key="5">
    <source>
        <dbReference type="ARBA" id="ARBA00023136"/>
    </source>
</evidence>
<dbReference type="EMBL" id="CAKOGP040000113">
    <property type="protein sequence ID" value="CAJ1930775.1"/>
    <property type="molecule type" value="Genomic_DNA"/>
</dbReference>
<feature type="region of interest" description="Disordered" evidence="6">
    <location>
        <begin position="1"/>
        <end position="22"/>
    </location>
</feature>
<evidence type="ECO:0000256" key="2">
    <source>
        <dbReference type="ARBA" id="ARBA00010199"/>
    </source>
</evidence>
<keyword evidence="4 7" id="KW-1133">Transmembrane helix</keyword>
<feature type="transmembrane region" description="Helical" evidence="7">
    <location>
        <begin position="431"/>
        <end position="451"/>
    </location>
</feature>
<feature type="transmembrane region" description="Helical" evidence="7">
    <location>
        <begin position="151"/>
        <end position="171"/>
    </location>
</feature>
<feature type="transmembrane region" description="Helical" evidence="7">
    <location>
        <begin position="337"/>
        <end position="357"/>
    </location>
</feature>
<feature type="compositionally biased region" description="Polar residues" evidence="6">
    <location>
        <begin position="1"/>
        <end position="14"/>
    </location>
</feature>
<evidence type="ECO:0000256" key="4">
    <source>
        <dbReference type="ARBA" id="ARBA00022989"/>
    </source>
</evidence>
<dbReference type="InterPro" id="IPR044644">
    <property type="entry name" value="DinF-like"/>
</dbReference>
<comment type="similarity">
    <text evidence="2">Belongs to the multi antimicrobial extrusion (MATE) (TC 2.A.66.1) family.</text>
</comment>
<feature type="transmembrane region" description="Helical" evidence="7">
    <location>
        <begin position="212"/>
        <end position="231"/>
    </location>
</feature>
<name>A0AAD2FDQ4_9STRA</name>
<feature type="transmembrane region" description="Helical" evidence="7">
    <location>
        <begin position="116"/>
        <end position="139"/>
    </location>
</feature>
<dbReference type="AlphaFoldDB" id="A0AAD2FDQ4"/>
<organism evidence="8 9">
    <name type="scientific">Cylindrotheca closterium</name>
    <dbReference type="NCBI Taxonomy" id="2856"/>
    <lineage>
        <taxon>Eukaryota</taxon>
        <taxon>Sar</taxon>
        <taxon>Stramenopiles</taxon>
        <taxon>Ochrophyta</taxon>
        <taxon>Bacillariophyta</taxon>
        <taxon>Bacillariophyceae</taxon>
        <taxon>Bacillariophycidae</taxon>
        <taxon>Bacillariales</taxon>
        <taxon>Bacillariaceae</taxon>
        <taxon>Cylindrotheca</taxon>
    </lineage>
</organism>
<dbReference type="GO" id="GO:0015297">
    <property type="term" value="F:antiporter activity"/>
    <property type="evidence" value="ECO:0007669"/>
    <property type="project" value="InterPro"/>
</dbReference>
<evidence type="ECO:0000256" key="7">
    <source>
        <dbReference type="SAM" id="Phobius"/>
    </source>
</evidence>
<feature type="transmembrane region" description="Helical" evidence="7">
    <location>
        <begin position="294"/>
        <end position="317"/>
    </location>
</feature>
<feature type="transmembrane region" description="Helical" evidence="7">
    <location>
        <begin position="183"/>
        <end position="206"/>
    </location>
</feature>
<comment type="caution">
    <text evidence="8">The sequence shown here is derived from an EMBL/GenBank/DDBJ whole genome shotgun (WGS) entry which is preliminary data.</text>
</comment>
<dbReference type="GO" id="GO:0016020">
    <property type="term" value="C:membrane"/>
    <property type="evidence" value="ECO:0007669"/>
    <property type="project" value="UniProtKB-SubCell"/>
</dbReference>
<protein>
    <recommendedName>
        <fullName evidence="10">Protein DETOXIFICATION</fullName>
    </recommendedName>
</protein>
<reference evidence="8" key="1">
    <citation type="submission" date="2023-08" db="EMBL/GenBank/DDBJ databases">
        <authorList>
            <person name="Audoor S."/>
            <person name="Bilcke G."/>
        </authorList>
    </citation>
    <scope>NUCLEOTIDE SEQUENCE</scope>
</reference>
<dbReference type="PANTHER" id="PTHR42893:SF46">
    <property type="entry name" value="PROTEIN DETOXIFICATION 44, CHLOROPLASTIC"/>
    <property type="match status" value="1"/>
</dbReference>
<keyword evidence="5 7" id="KW-0472">Membrane</keyword>
<dbReference type="InterPro" id="IPR002528">
    <property type="entry name" value="MATE_fam"/>
</dbReference>
<evidence type="ECO:0000313" key="9">
    <source>
        <dbReference type="Proteomes" id="UP001295423"/>
    </source>
</evidence>
<dbReference type="Proteomes" id="UP001295423">
    <property type="component" value="Unassembled WGS sequence"/>
</dbReference>
<proteinExistence type="inferred from homology"/>